<sequence>MIDMIMPCYLVVLAGTGKQGTKYPATDRHSIATLGYAIKARPVSMQNSSMMTGGLDGIL</sequence>
<dbReference type="Proteomes" id="UP000315403">
    <property type="component" value="Unassembled WGS sequence"/>
</dbReference>
<protein>
    <submittedName>
        <fullName evidence="1">Uncharacterized protein</fullName>
    </submittedName>
</protein>
<name>A0A543PYK6_ACITH</name>
<gene>
    <name evidence="1" type="ORF">DLNHIDIE_03535</name>
</gene>
<comment type="caution">
    <text evidence="1">The sequence shown here is derived from an EMBL/GenBank/DDBJ whole genome shotgun (WGS) entry which is preliminary data.</text>
</comment>
<organism evidence="1 2">
    <name type="scientific">Acidithiobacillus thiooxidans ATCC 19377</name>
    <dbReference type="NCBI Taxonomy" id="637390"/>
    <lineage>
        <taxon>Bacteria</taxon>
        <taxon>Pseudomonadati</taxon>
        <taxon>Pseudomonadota</taxon>
        <taxon>Acidithiobacillia</taxon>
        <taxon>Acidithiobacillales</taxon>
        <taxon>Acidithiobacillaceae</taxon>
        <taxon>Acidithiobacillus</taxon>
    </lineage>
</organism>
<dbReference type="EMBL" id="SZUV01000014">
    <property type="protein sequence ID" value="TQN49156.1"/>
    <property type="molecule type" value="Genomic_DNA"/>
</dbReference>
<evidence type="ECO:0000313" key="2">
    <source>
        <dbReference type="Proteomes" id="UP000315403"/>
    </source>
</evidence>
<reference evidence="1 2" key="1">
    <citation type="submission" date="2019-03" db="EMBL/GenBank/DDBJ databases">
        <title>New insights into Acidothiobacillus thiooxidans sulfur metabolism through coupled gene expression, solution geochemistry, microscopy and spectroscopy analyses.</title>
        <authorList>
            <person name="Camacho D."/>
            <person name="Frazao R."/>
            <person name="Fouillen A."/>
            <person name="Nanci A."/>
            <person name="Lang B.F."/>
            <person name="Apte S.C."/>
            <person name="Baron C."/>
            <person name="Warren L.A."/>
        </authorList>
    </citation>
    <scope>NUCLEOTIDE SEQUENCE [LARGE SCALE GENOMIC DNA]</scope>
    <source>
        <strain evidence="1 2">ATCC 19377</strain>
    </source>
</reference>
<proteinExistence type="predicted"/>
<accession>A0A543PYK6</accession>
<dbReference type="AlphaFoldDB" id="A0A543PYK6"/>
<evidence type="ECO:0000313" key="1">
    <source>
        <dbReference type="EMBL" id="TQN49156.1"/>
    </source>
</evidence>